<evidence type="ECO:0000313" key="3">
    <source>
        <dbReference type="Proteomes" id="UP001358586"/>
    </source>
</evidence>
<reference evidence="2 3" key="1">
    <citation type="submission" date="2023-03" db="EMBL/GenBank/DDBJ databases">
        <title>WGS of Gossypium arboreum.</title>
        <authorList>
            <person name="Yu D."/>
        </authorList>
    </citation>
    <scope>NUCLEOTIDE SEQUENCE [LARGE SCALE GENOMIC DNA]</scope>
    <source>
        <tissue evidence="2">Leaf</tissue>
    </source>
</reference>
<keyword evidence="3" id="KW-1185">Reference proteome</keyword>
<name>A0ABR0R0Z8_GOSAR</name>
<organism evidence="2 3">
    <name type="scientific">Gossypium arboreum</name>
    <name type="common">Tree cotton</name>
    <name type="synonym">Gossypium nanking</name>
    <dbReference type="NCBI Taxonomy" id="29729"/>
    <lineage>
        <taxon>Eukaryota</taxon>
        <taxon>Viridiplantae</taxon>
        <taxon>Streptophyta</taxon>
        <taxon>Embryophyta</taxon>
        <taxon>Tracheophyta</taxon>
        <taxon>Spermatophyta</taxon>
        <taxon>Magnoliopsida</taxon>
        <taxon>eudicotyledons</taxon>
        <taxon>Gunneridae</taxon>
        <taxon>Pentapetalae</taxon>
        <taxon>rosids</taxon>
        <taxon>malvids</taxon>
        <taxon>Malvales</taxon>
        <taxon>Malvaceae</taxon>
        <taxon>Malvoideae</taxon>
        <taxon>Gossypium</taxon>
    </lineage>
</organism>
<feature type="region of interest" description="Disordered" evidence="1">
    <location>
        <begin position="1"/>
        <end position="33"/>
    </location>
</feature>
<gene>
    <name evidence="2" type="ORF">PVK06_001431</name>
</gene>
<dbReference type="EMBL" id="JARKNE010000001">
    <property type="protein sequence ID" value="KAK5845263.1"/>
    <property type="molecule type" value="Genomic_DNA"/>
</dbReference>
<comment type="caution">
    <text evidence="2">The sequence shown here is derived from an EMBL/GenBank/DDBJ whole genome shotgun (WGS) entry which is preliminary data.</text>
</comment>
<proteinExistence type="predicted"/>
<evidence type="ECO:0000256" key="1">
    <source>
        <dbReference type="SAM" id="MobiDB-lite"/>
    </source>
</evidence>
<protein>
    <submittedName>
        <fullName evidence="2">Uncharacterized protein</fullName>
    </submittedName>
</protein>
<sequence length="129" mass="15045">MMLKYGQFGRKTESESELNSPEPRMEPNVVEPVETTANPELTILMTTPSNINAKSKFSTLIDIWNFMHNQQQVSSKYAKIRYDSIRNVVKNFSNNQPTIIPEFPDHVFESWEQDSRQEEFRNSSKKGKE</sequence>
<accession>A0ABR0R0Z8</accession>
<dbReference type="Proteomes" id="UP001358586">
    <property type="component" value="Chromosome 1"/>
</dbReference>
<evidence type="ECO:0000313" key="2">
    <source>
        <dbReference type="EMBL" id="KAK5845263.1"/>
    </source>
</evidence>